<reference evidence="2" key="1">
    <citation type="journal article" date="2023" name="Mol. Biol. Evol.">
        <title>Third-Generation Sequencing Reveals the Adaptive Role of the Epigenome in Three Deep-Sea Polychaetes.</title>
        <authorList>
            <person name="Perez M."/>
            <person name="Aroh O."/>
            <person name="Sun Y."/>
            <person name="Lan Y."/>
            <person name="Juniper S.K."/>
            <person name="Young C.R."/>
            <person name="Angers B."/>
            <person name="Qian P.Y."/>
        </authorList>
    </citation>
    <scope>NUCLEOTIDE SEQUENCE</scope>
    <source>
        <strain evidence="2">R07B-5</strain>
    </source>
</reference>
<comment type="caution">
    <text evidence="2">The sequence shown here is derived from an EMBL/GenBank/DDBJ whole genome shotgun (WGS) entry which is preliminary data.</text>
</comment>
<dbReference type="InterPro" id="IPR000477">
    <property type="entry name" value="RT_dom"/>
</dbReference>
<dbReference type="AlphaFoldDB" id="A0AAD9N5Q8"/>
<evidence type="ECO:0000313" key="2">
    <source>
        <dbReference type="EMBL" id="KAK2156428.1"/>
    </source>
</evidence>
<name>A0AAD9N5Q8_RIDPI</name>
<evidence type="ECO:0000259" key="1">
    <source>
        <dbReference type="PROSITE" id="PS50878"/>
    </source>
</evidence>
<dbReference type="EMBL" id="JAODUO010001971">
    <property type="protein sequence ID" value="KAK2156428.1"/>
    <property type="molecule type" value="Genomic_DNA"/>
</dbReference>
<evidence type="ECO:0000313" key="3">
    <source>
        <dbReference type="Proteomes" id="UP001209878"/>
    </source>
</evidence>
<feature type="domain" description="Reverse transcriptase" evidence="1">
    <location>
        <begin position="1"/>
        <end position="167"/>
    </location>
</feature>
<accession>A0AAD9N5Q8</accession>
<gene>
    <name evidence="2" type="ORF">NP493_1972g00010</name>
</gene>
<protein>
    <recommendedName>
        <fullName evidence="1">Reverse transcriptase domain-containing protein</fullName>
    </recommendedName>
</protein>
<dbReference type="Pfam" id="PF00078">
    <property type="entry name" value="RVT_1"/>
    <property type="match status" value="1"/>
</dbReference>
<dbReference type="PANTHER" id="PTHR33332">
    <property type="entry name" value="REVERSE TRANSCRIPTASE DOMAIN-CONTAINING PROTEIN"/>
    <property type="match status" value="1"/>
</dbReference>
<organism evidence="2 3">
    <name type="scientific">Ridgeia piscesae</name>
    <name type="common">Tubeworm</name>
    <dbReference type="NCBI Taxonomy" id="27915"/>
    <lineage>
        <taxon>Eukaryota</taxon>
        <taxon>Metazoa</taxon>
        <taxon>Spiralia</taxon>
        <taxon>Lophotrochozoa</taxon>
        <taxon>Annelida</taxon>
        <taxon>Polychaeta</taxon>
        <taxon>Sedentaria</taxon>
        <taxon>Canalipalpata</taxon>
        <taxon>Sabellida</taxon>
        <taxon>Siboglinidae</taxon>
        <taxon>Ridgeia</taxon>
    </lineage>
</organism>
<dbReference type="Proteomes" id="UP001209878">
    <property type="component" value="Unassembled WGS sequence"/>
</dbReference>
<sequence length="380" mass="43502">MFLTVNTGSRSAETSAASSFEVWCCANDISAIFNHLLENRQQAVVVGGERSNFMPVDSGVPQGSVVGPCLFLLYINDLPIEIESKIRLFADDTLCSNTIKHKVDQKKLQKDLDSLTTWEKQWSMSFHPQKCYTLSVTRKRDKIVPSYHLHGHNLQNVSTAKYLGGNIQDNLNWGLHIDTITNKANKTLGFLRRNLKIGNKKTKETAYKAFVRPILEYSATVWDPHSANNIKIIEKVQGRAARWVTNRHHQTSCVNSIIDSLAWPTLQQRRKKARLEMLYLPQPTETRSSHRKNNTHSYNIPYCRTQYRQMSFFPRTIPEWNSLPQEIVAAKSLDCFKSRLAANLDGTMALARTSDHVLANPDNMAVFWSRRKQLELRKTL</sequence>
<proteinExistence type="predicted"/>
<dbReference type="PROSITE" id="PS50878">
    <property type="entry name" value="RT_POL"/>
    <property type="match status" value="1"/>
</dbReference>
<keyword evidence="3" id="KW-1185">Reference proteome</keyword>